<protein>
    <submittedName>
        <fullName evidence="2">Endoprotease</fullName>
    </submittedName>
</protein>
<proteinExistence type="predicted"/>
<name>Q6QPH5_9ADEN</name>
<feature type="region of interest" description="Disordered" evidence="1">
    <location>
        <begin position="192"/>
        <end position="229"/>
    </location>
</feature>
<feature type="region of interest" description="Disordered" evidence="1">
    <location>
        <begin position="1"/>
        <end position="51"/>
    </location>
</feature>
<feature type="compositionally biased region" description="Basic and acidic residues" evidence="1">
    <location>
        <begin position="194"/>
        <end position="203"/>
    </location>
</feature>
<evidence type="ECO:0000256" key="1">
    <source>
        <dbReference type="SAM" id="MobiDB-lite"/>
    </source>
</evidence>
<evidence type="ECO:0000313" key="3">
    <source>
        <dbReference type="Proteomes" id="UP000161138"/>
    </source>
</evidence>
<feature type="compositionally biased region" description="Low complexity" evidence="1">
    <location>
        <begin position="1"/>
        <end position="36"/>
    </location>
</feature>
<organism evidence="2 3">
    <name type="scientific">simian adenovirus 22</name>
    <dbReference type="NCBI Taxonomy" id="175569"/>
    <lineage>
        <taxon>Viruses</taxon>
        <taxon>Varidnaviria</taxon>
        <taxon>Bamfordvirae</taxon>
        <taxon>Preplasmiviricota</taxon>
        <taxon>Polisuviricotina</taxon>
        <taxon>Pharingeaviricetes</taxon>
        <taxon>Rowavirales</taxon>
        <taxon>Adenoviridae</taxon>
        <taxon>Mastadenovirus</taxon>
        <taxon>Mastadenovirus exoticum</taxon>
        <taxon>Human mastadenovirus E</taxon>
    </lineage>
</organism>
<feature type="compositionally biased region" description="Basic residues" evidence="1">
    <location>
        <begin position="151"/>
        <end position="162"/>
    </location>
</feature>
<feature type="region of interest" description="Disordered" evidence="1">
    <location>
        <begin position="244"/>
        <end position="264"/>
    </location>
</feature>
<feature type="region of interest" description="Disordered" evidence="1">
    <location>
        <begin position="142"/>
        <end position="165"/>
    </location>
</feature>
<evidence type="ECO:0000313" key="2">
    <source>
        <dbReference type="EMBL" id="AAS10370.1"/>
    </source>
</evidence>
<reference evidence="2 3" key="1">
    <citation type="journal article" date="2004" name="Virology">
        <title>Complete nucleotide sequences and genome organization of four chimpanzee adenoviruses.</title>
        <authorList>
            <person name="Roy S."/>
            <person name="Gao G."/>
            <person name="Clawson D.S."/>
            <person name="Vandenberghe L.H."/>
            <person name="Farina S.F."/>
            <person name="Wilson J.M."/>
        </authorList>
    </citation>
    <scope>NUCLEOTIDE SEQUENCE [LARGE SCALE GENOMIC DNA]</scope>
    <source>
        <strain evidence="2">ATCC VR-591</strain>
    </source>
</reference>
<dbReference type="EMBL" id="AY530876">
    <property type="protein sequence ID" value="AAS10370.1"/>
    <property type="molecule type" value="Genomic_DNA"/>
</dbReference>
<sequence length="264" mass="28305">MSPPFSMLSSKSSTSSECTSPTAASSRPSTCARPSRPATPPPKPRSCFLQDDGLCGLRRAGAQGHPPRPGLRALLPGHLRQALPGIHGPAQAGLRHRQHGRPRDRGRALAGLRLEPALPHLLPLRPLRVLGRAPQADLPVRVRGPAAPQRPGHRGPLRHPGKVHPDRAGSALGRLRALLLHVPARLRALARPPHGQEPHHELADGGAQRHAPVAPGGTHPAPQPGGALPLPQRPLRLLSLPPRAHREGHRLRPHESRHVNRVCM</sequence>
<dbReference type="Proteomes" id="UP000161138">
    <property type="component" value="Segment"/>
</dbReference>
<accession>Q6QPH5</accession>